<dbReference type="GO" id="GO:0016491">
    <property type="term" value="F:oxidoreductase activity"/>
    <property type="evidence" value="ECO:0007669"/>
    <property type="project" value="InterPro"/>
</dbReference>
<dbReference type="Proteomes" id="UP000886750">
    <property type="component" value="Unassembled WGS sequence"/>
</dbReference>
<evidence type="ECO:0000313" key="4">
    <source>
        <dbReference type="EMBL" id="HIY97730.1"/>
    </source>
</evidence>
<dbReference type="InterPro" id="IPR029039">
    <property type="entry name" value="Flavoprotein-like_sf"/>
</dbReference>
<name>A0A9D1ZXP7_9FIRM</name>
<reference evidence="4" key="2">
    <citation type="submission" date="2021-04" db="EMBL/GenBank/DDBJ databases">
        <authorList>
            <person name="Gilroy R."/>
        </authorList>
    </citation>
    <scope>NUCLEOTIDE SEQUENCE</scope>
    <source>
        <strain evidence="4">1345</strain>
    </source>
</reference>
<evidence type="ECO:0000313" key="5">
    <source>
        <dbReference type="Proteomes" id="UP000886750"/>
    </source>
</evidence>
<dbReference type="EMBL" id="DXCQ01000074">
    <property type="protein sequence ID" value="HIY97730.1"/>
    <property type="molecule type" value="Genomic_DNA"/>
</dbReference>
<organism evidence="4 5">
    <name type="scientific">Candidatus Borkfalkia excrementigallinarum</name>
    <dbReference type="NCBI Taxonomy" id="2838506"/>
    <lineage>
        <taxon>Bacteria</taxon>
        <taxon>Bacillati</taxon>
        <taxon>Bacillota</taxon>
        <taxon>Clostridia</taxon>
        <taxon>Christensenellales</taxon>
        <taxon>Christensenellaceae</taxon>
        <taxon>Candidatus Borkfalkia</taxon>
    </lineage>
</organism>
<keyword evidence="2" id="KW-0288">FMN</keyword>
<proteinExistence type="predicted"/>
<keyword evidence="1" id="KW-0285">Flavoprotein</keyword>
<dbReference type="SUPFAM" id="SSF52218">
    <property type="entry name" value="Flavoproteins"/>
    <property type="match status" value="1"/>
</dbReference>
<comment type="caution">
    <text evidence="4">The sequence shown here is derived from an EMBL/GenBank/DDBJ whole genome shotgun (WGS) entry which is preliminary data.</text>
</comment>
<dbReference type="PANTHER" id="PTHR43278:SF4">
    <property type="entry name" value="NAD(P)H-DEPENDENT FMN-CONTAINING OXIDOREDUCTASE YWQN-RELATED"/>
    <property type="match status" value="1"/>
</dbReference>
<dbReference type="InterPro" id="IPR005025">
    <property type="entry name" value="FMN_Rdtase-like_dom"/>
</dbReference>
<evidence type="ECO:0000256" key="2">
    <source>
        <dbReference type="ARBA" id="ARBA00022643"/>
    </source>
</evidence>
<dbReference type="InterPro" id="IPR051796">
    <property type="entry name" value="ISF_SsuE-like"/>
</dbReference>
<dbReference type="AlphaFoldDB" id="A0A9D1ZXP7"/>
<sequence>MNVLILNGSPHVNGCTARALQEVANTLHTEGIETETVAVGPKNIRGCISCRSCMETGKCIFDDLVNETAPKFERANGLVVGSPVYYAGANGTILSFLDRLFYSTRFDKKMKVGAAVLSSRRAGSTSAFDEINKYFTICNMPIVSSTYWNEVHGYTAADVEKDQEGLQTMRNLARNMAFLIKAIELGKEKYGLPQTERKFFTSFHDGL</sequence>
<evidence type="ECO:0000256" key="1">
    <source>
        <dbReference type="ARBA" id="ARBA00022630"/>
    </source>
</evidence>
<dbReference type="Gene3D" id="3.40.50.360">
    <property type="match status" value="1"/>
</dbReference>
<dbReference type="Pfam" id="PF03358">
    <property type="entry name" value="FMN_red"/>
    <property type="match status" value="1"/>
</dbReference>
<reference evidence="4" key="1">
    <citation type="journal article" date="2021" name="PeerJ">
        <title>Extensive microbial diversity within the chicken gut microbiome revealed by metagenomics and culture.</title>
        <authorList>
            <person name="Gilroy R."/>
            <person name="Ravi A."/>
            <person name="Getino M."/>
            <person name="Pursley I."/>
            <person name="Horton D.L."/>
            <person name="Alikhan N.F."/>
            <person name="Baker D."/>
            <person name="Gharbi K."/>
            <person name="Hall N."/>
            <person name="Watson M."/>
            <person name="Adriaenssens E.M."/>
            <person name="Foster-Nyarko E."/>
            <person name="Jarju S."/>
            <person name="Secka A."/>
            <person name="Antonio M."/>
            <person name="Oren A."/>
            <person name="Chaudhuri R.R."/>
            <person name="La Ragione R."/>
            <person name="Hildebrand F."/>
            <person name="Pallen M.J."/>
        </authorList>
    </citation>
    <scope>NUCLEOTIDE SEQUENCE</scope>
    <source>
        <strain evidence="4">1345</strain>
    </source>
</reference>
<protein>
    <submittedName>
        <fullName evidence="4">Flavodoxin family protein</fullName>
    </submittedName>
</protein>
<feature type="domain" description="NADPH-dependent FMN reductase-like" evidence="3">
    <location>
        <begin position="1"/>
        <end position="149"/>
    </location>
</feature>
<accession>A0A9D1ZXP7</accession>
<gene>
    <name evidence="4" type="ORF">H9729_08570</name>
</gene>
<evidence type="ECO:0000259" key="3">
    <source>
        <dbReference type="Pfam" id="PF03358"/>
    </source>
</evidence>
<dbReference type="PANTHER" id="PTHR43278">
    <property type="entry name" value="NAD(P)H-DEPENDENT FMN-CONTAINING OXIDOREDUCTASE YWQN-RELATED"/>
    <property type="match status" value="1"/>
</dbReference>